<dbReference type="HOGENOM" id="CLU_004183_0_0_1"/>
<keyword evidence="20" id="KW-1185">Reference proteome</keyword>
<comment type="similarity">
    <text evidence="3">Belongs to the WD repeat SCAP family.</text>
</comment>
<keyword evidence="10" id="KW-0333">Golgi apparatus</keyword>
<evidence type="ECO:0000256" key="11">
    <source>
        <dbReference type="ARBA" id="ARBA00023098"/>
    </source>
</evidence>
<evidence type="ECO:0000256" key="8">
    <source>
        <dbReference type="ARBA" id="ARBA00022824"/>
    </source>
</evidence>
<keyword evidence="15" id="KW-0753">Steroid metabolism</keyword>
<keyword evidence="14" id="KW-0325">Glycoprotein</keyword>
<dbReference type="GO" id="GO:0005789">
    <property type="term" value="C:endoplasmic reticulum membrane"/>
    <property type="evidence" value="ECO:0007669"/>
    <property type="project" value="UniProtKB-SubCell"/>
</dbReference>
<evidence type="ECO:0000256" key="1">
    <source>
        <dbReference type="ARBA" id="ARBA00004477"/>
    </source>
</evidence>
<feature type="transmembrane region" description="Helical" evidence="17">
    <location>
        <begin position="40"/>
        <end position="61"/>
    </location>
</feature>
<evidence type="ECO:0000256" key="5">
    <source>
        <dbReference type="ARBA" id="ARBA00022574"/>
    </source>
</evidence>
<dbReference type="GO" id="GO:0032934">
    <property type="term" value="F:sterol binding"/>
    <property type="evidence" value="ECO:0007669"/>
    <property type="project" value="InterPro"/>
</dbReference>
<comment type="caution">
    <text evidence="19">The sequence shown here is derived from an EMBL/GenBank/DDBJ whole genome shotgun (WGS) entry which is preliminary data.</text>
</comment>
<keyword evidence="5" id="KW-0853">WD repeat</keyword>
<keyword evidence="12" id="KW-0446">Lipid-binding</keyword>
<sequence length="1119" mass="124951">MIWYLLYPFRGTTEPPDLDLKHPIRDRFTQFGYNVAKHSVATITISAIVATLLIYPFPFLFTNDFTNGASNLPHHVWSSAQPLQALDGTRKPDVVMRSIWVHGSYMKALKADVLQAALEIQDTILGPTINFNPRKESKQVQIDDTEAEMSVDIRDSFHAVNGLSNSSWFFLSPLQYWSCLKETISADEDIITTVNKNLHQSTSVNVTLRHSIVFSGKRFEDRLLVAADALVITLVHMLDSPVGKLWERRAAQMAAKGSDIWRVIPSDGHSLTSTPYEFLFQPTTTWEYLALAIAYAFGACWFVATLWGLRALKSRLGLLIAATTQLAFTFTSTFTICAIVKTDLSMIPREYYPLIVVFCGTENMLQLVRAVVVTPSSHHPTLRSAEAFGKNGHIFLANTGQKLLFLWVVSRFGGEGLATFCRFATLALVFDFFYLLTFFAPILSIDVRRPQLDDTLAASREQRYSSPVRESSKPWVDFIFHGGKMPSTRIVGTLVVIIAVLVCQWHFDQGILQSSQHLSGSTPTASSSILQVDVHQARTPTAWLRLQDHETVHELVSIVKPHAHSFVAQVYDPLVFVLNDSDRTPNRSGVRSFLPAFYDFIENQSLQFLLFVFITGVLVNQFIRYLLSDEISDDENHQGHGDEPLLSVKTFGSGHALDVVLMTASRDGIIVSVGLDRWIRIWDAQRAGRSYVIEDPGSDIDPFPVLAMAIDSDSNWLAILSKKMVALWNIPERRWGPVMPVDVIKGRTPEAFFFSHNAAELIDPVIIVRHNGLMTELHMEDHVSKELQICRTALVCVEPHLEKVIINGCTPPPKIITASKRGCVHVAVQEDSGWVSYDLRLPWVSDDKDVNSILPLPALSSFLAIRNHSVDLVDIYTHDVTHSFVTENIKPGTLQCVHSTRRRPQCGSVGLGSFAFIYTCIETSKLIMQSYLPSREGDTICFRDPTTPGSKTCCLWRETVERKYSIENPGDWQALQSGYVVGVRKLQDQGKQAMGNQLFGSIGGSGLRRRGVSDRRSNTDHPGGKNDGWEVWSLGARGDEASVPLNSIYDQLLLVGKLGPVTKVGTNSIAVALGNVVKLITVGHERYDRPGDDSDETFVGMVPAANRRKRPVLMRKRTE</sequence>
<dbReference type="InterPro" id="IPR036322">
    <property type="entry name" value="WD40_repeat_dom_sf"/>
</dbReference>
<evidence type="ECO:0000256" key="3">
    <source>
        <dbReference type="ARBA" id="ARBA00007410"/>
    </source>
</evidence>
<evidence type="ECO:0000256" key="7">
    <source>
        <dbReference type="ARBA" id="ARBA00022737"/>
    </source>
</evidence>
<evidence type="ECO:0000256" key="12">
    <source>
        <dbReference type="ARBA" id="ARBA00023121"/>
    </source>
</evidence>
<name>W9C709_SCLBF</name>
<dbReference type="EMBL" id="AYSA01000485">
    <property type="protein sequence ID" value="ESZ91538.1"/>
    <property type="molecule type" value="Genomic_DNA"/>
</dbReference>
<evidence type="ECO:0000256" key="10">
    <source>
        <dbReference type="ARBA" id="ARBA00023034"/>
    </source>
</evidence>
<dbReference type="PROSITE" id="PS50156">
    <property type="entry name" value="SSD"/>
    <property type="match status" value="1"/>
</dbReference>
<dbReference type="InterPro" id="IPR030225">
    <property type="entry name" value="SCAP"/>
</dbReference>
<keyword evidence="6 17" id="KW-0812">Transmembrane</keyword>
<dbReference type="PANTHER" id="PTHR46378:SF1">
    <property type="entry name" value="STEROL REGULATORY ELEMENT-BINDING PROTEIN CLEAVAGE-ACTIVATING PROTEIN"/>
    <property type="match status" value="1"/>
</dbReference>
<evidence type="ECO:0000259" key="18">
    <source>
        <dbReference type="PROSITE" id="PS50156"/>
    </source>
</evidence>
<dbReference type="PANTHER" id="PTHR46378">
    <property type="entry name" value="STEROL REGULATORY ELEMENT-BINDING PROTEIN CLEAVAGE-ACTIVATING PROTEIN"/>
    <property type="match status" value="1"/>
</dbReference>
<dbReference type="SUPFAM" id="SSF50978">
    <property type="entry name" value="WD40 repeat-like"/>
    <property type="match status" value="1"/>
</dbReference>
<feature type="transmembrane region" description="Helical" evidence="17">
    <location>
        <begin position="316"/>
        <end position="339"/>
    </location>
</feature>
<dbReference type="InterPro" id="IPR015943">
    <property type="entry name" value="WD40/YVTN_repeat-like_dom_sf"/>
</dbReference>
<evidence type="ECO:0000256" key="9">
    <source>
        <dbReference type="ARBA" id="ARBA00022989"/>
    </source>
</evidence>
<evidence type="ECO:0000313" key="19">
    <source>
        <dbReference type="EMBL" id="ESZ91538.1"/>
    </source>
</evidence>
<dbReference type="Gene3D" id="2.130.10.10">
    <property type="entry name" value="YVTN repeat-like/Quinoprotein amine dehydrogenase"/>
    <property type="match status" value="1"/>
</dbReference>
<keyword evidence="13 17" id="KW-0472">Membrane</keyword>
<dbReference type="GO" id="GO:0032933">
    <property type="term" value="P:SREBP signaling pathway"/>
    <property type="evidence" value="ECO:0007669"/>
    <property type="project" value="InterPro"/>
</dbReference>
<dbReference type="GO" id="GO:0008202">
    <property type="term" value="P:steroid metabolic process"/>
    <property type="evidence" value="ECO:0007669"/>
    <property type="project" value="UniProtKB-KW"/>
</dbReference>
<keyword evidence="11" id="KW-0443">Lipid metabolism</keyword>
<comment type="subcellular location">
    <subcellularLocation>
        <location evidence="1">Endoplasmic reticulum membrane</location>
        <topology evidence="1">Multi-pass membrane protein</topology>
    </subcellularLocation>
    <subcellularLocation>
        <location evidence="2">Golgi apparatus membrane</location>
        <topology evidence="2">Multi-pass membrane protein</topology>
    </subcellularLocation>
</comment>
<dbReference type="STRING" id="1432307.W9C709"/>
<feature type="region of interest" description="Disordered" evidence="16">
    <location>
        <begin position="1005"/>
        <end position="1028"/>
    </location>
</feature>
<evidence type="ECO:0000256" key="6">
    <source>
        <dbReference type="ARBA" id="ARBA00022692"/>
    </source>
</evidence>
<evidence type="ECO:0000256" key="17">
    <source>
        <dbReference type="SAM" id="Phobius"/>
    </source>
</evidence>
<evidence type="ECO:0000256" key="4">
    <source>
        <dbReference type="ARBA" id="ARBA00019541"/>
    </source>
</evidence>
<dbReference type="GO" id="GO:0000139">
    <property type="term" value="C:Golgi membrane"/>
    <property type="evidence" value="ECO:0007669"/>
    <property type="project" value="UniProtKB-SubCell"/>
</dbReference>
<feature type="transmembrane region" description="Helical" evidence="17">
    <location>
        <begin position="421"/>
        <end position="443"/>
    </location>
</feature>
<keyword evidence="7" id="KW-0677">Repeat</keyword>
<dbReference type="InterPro" id="IPR053958">
    <property type="entry name" value="HMGCR/SNAP/NPC1-like_SSD"/>
</dbReference>
<dbReference type="InterPro" id="IPR000731">
    <property type="entry name" value="SSD"/>
</dbReference>
<dbReference type="AlphaFoldDB" id="W9C709"/>
<dbReference type="OrthoDB" id="1914839at2759"/>
<evidence type="ECO:0000256" key="2">
    <source>
        <dbReference type="ARBA" id="ARBA00004653"/>
    </source>
</evidence>
<dbReference type="Pfam" id="PF12349">
    <property type="entry name" value="Sterol-sensing"/>
    <property type="match status" value="1"/>
</dbReference>
<evidence type="ECO:0000256" key="13">
    <source>
        <dbReference type="ARBA" id="ARBA00023136"/>
    </source>
</evidence>
<feature type="transmembrane region" description="Helical" evidence="17">
    <location>
        <begin position="288"/>
        <end position="310"/>
    </location>
</feature>
<protein>
    <recommendedName>
        <fullName evidence="4">Sterol regulatory element-binding protein cleavage-activating protein</fullName>
    </recommendedName>
</protein>
<organism evidence="19 20">
    <name type="scientific">Sclerotinia borealis (strain F-4128)</name>
    <dbReference type="NCBI Taxonomy" id="1432307"/>
    <lineage>
        <taxon>Eukaryota</taxon>
        <taxon>Fungi</taxon>
        <taxon>Dikarya</taxon>
        <taxon>Ascomycota</taxon>
        <taxon>Pezizomycotina</taxon>
        <taxon>Leotiomycetes</taxon>
        <taxon>Helotiales</taxon>
        <taxon>Sclerotiniaceae</taxon>
        <taxon>Sclerotinia</taxon>
    </lineage>
</organism>
<evidence type="ECO:0000256" key="15">
    <source>
        <dbReference type="ARBA" id="ARBA00023221"/>
    </source>
</evidence>
<reference evidence="19 20" key="1">
    <citation type="journal article" date="2014" name="Genome Announc.">
        <title>Draft genome sequence of Sclerotinia borealis, a psychrophilic plant pathogenic fungus.</title>
        <authorList>
            <person name="Mardanov A.V."/>
            <person name="Beletsky A.V."/>
            <person name="Kadnikov V.V."/>
            <person name="Ignatov A.N."/>
            <person name="Ravin N.V."/>
        </authorList>
    </citation>
    <scope>NUCLEOTIDE SEQUENCE [LARGE SCALE GENOMIC DNA]</scope>
    <source>
        <strain evidence="20">F-4157</strain>
    </source>
</reference>
<evidence type="ECO:0000256" key="14">
    <source>
        <dbReference type="ARBA" id="ARBA00023180"/>
    </source>
</evidence>
<keyword evidence="8" id="KW-0256">Endoplasmic reticulum</keyword>
<proteinExistence type="inferred from homology"/>
<evidence type="ECO:0000256" key="16">
    <source>
        <dbReference type="SAM" id="MobiDB-lite"/>
    </source>
</evidence>
<accession>W9C709</accession>
<keyword evidence="9 17" id="KW-1133">Transmembrane helix</keyword>
<evidence type="ECO:0000313" key="20">
    <source>
        <dbReference type="Proteomes" id="UP000019487"/>
    </source>
</evidence>
<feature type="domain" description="SSD" evidence="18">
    <location>
        <begin position="287"/>
        <end position="445"/>
    </location>
</feature>
<feature type="compositionally biased region" description="Basic and acidic residues" evidence="16">
    <location>
        <begin position="1011"/>
        <end position="1028"/>
    </location>
</feature>
<dbReference type="GO" id="GO:0032936">
    <property type="term" value="C:SREBP-SCAP complex"/>
    <property type="evidence" value="ECO:0007669"/>
    <property type="project" value="TreeGrafter"/>
</dbReference>
<gene>
    <name evidence="19" type="ORF">SBOR_8072</name>
</gene>
<dbReference type="GO" id="GO:0045540">
    <property type="term" value="P:regulation of cholesterol biosynthetic process"/>
    <property type="evidence" value="ECO:0007669"/>
    <property type="project" value="TreeGrafter"/>
</dbReference>
<dbReference type="Proteomes" id="UP000019487">
    <property type="component" value="Unassembled WGS sequence"/>
</dbReference>